<dbReference type="Pfam" id="PF01381">
    <property type="entry name" value="HTH_3"/>
    <property type="match status" value="1"/>
</dbReference>
<dbReference type="STRING" id="1912961.BU204_07590"/>
<evidence type="ECO:0000313" key="4">
    <source>
        <dbReference type="Proteomes" id="UP000185596"/>
    </source>
</evidence>
<reference evidence="3 4" key="1">
    <citation type="submission" date="2016-12" db="EMBL/GenBank/DDBJ databases">
        <title>The draft genome sequence of Actinophytocola sp. 11-183.</title>
        <authorList>
            <person name="Wang W."/>
            <person name="Yuan L."/>
        </authorList>
    </citation>
    <scope>NUCLEOTIDE SEQUENCE [LARGE SCALE GENOMIC DNA]</scope>
    <source>
        <strain evidence="3 4">11-183</strain>
    </source>
</reference>
<dbReference type="InterPro" id="IPR010982">
    <property type="entry name" value="Lambda_DNA-bd_dom_sf"/>
</dbReference>
<proteinExistence type="predicted"/>
<dbReference type="AlphaFoldDB" id="A0A1Q8CV05"/>
<dbReference type="EMBL" id="MSIE01000009">
    <property type="protein sequence ID" value="OLF18192.1"/>
    <property type="molecule type" value="Genomic_DNA"/>
</dbReference>
<evidence type="ECO:0000256" key="1">
    <source>
        <dbReference type="SAM" id="MobiDB-lite"/>
    </source>
</evidence>
<name>A0A1Q8CV05_9PSEU</name>
<accession>A0A1Q8CV05</accession>
<dbReference type="GO" id="GO:0003677">
    <property type="term" value="F:DNA binding"/>
    <property type="evidence" value="ECO:0007669"/>
    <property type="project" value="InterPro"/>
</dbReference>
<dbReference type="SMART" id="SM00530">
    <property type="entry name" value="HTH_XRE"/>
    <property type="match status" value="1"/>
</dbReference>
<dbReference type="Proteomes" id="UP000185596">
    <property type="component" value="Unassembled WGS sequence"/>
</dbReference>
<dbReference type="PROSITE" id="PS50943">
    <property type="entry name" value="HTH_CROC1"/>
    <property type="match status" value="1"/>
</dbReference>
<evidence type="ECO:0000313" key="3">
    <source>
        <dbReference type="EMBL" id="OLF18192.1"/>
    </source>
</evidence>
<evidence type="ECO:0000259" key="2">
    <source>
        <dbReference type="PROSITE" id="PS50943"/>
    </source>
</evidence>
<gene>
    <name evidence="3" type="ORF">BU204_07590</name>
</gene>
<feature type="compositionally biased region" description="Basic residues" evidence="1">
    <location>
        <begin position="108"/>
        <end position="118"/>
    </location>
</feature>
<keyword evidence="4" id="KW-1185">Reference proteome</keyword>
<dbReference type="InterPro" id="IPR001387">
    <property type="entry name" value="Cro/C1-type_HTH"/>
</dbReference>
<protein>
    <recommendedName>
        <fullName evidence="2">HTH cro/C1-type domain-containing protein</fullName>
    </recommendedName>
</protein>
<dbReference type="CDD" id="cd00093">
    <property type="entry name" value="HTH_XRE"/>
    <property type="match status" value="1"/>
</dbReference>
<organism evidence="3 4">
    <name type="scientific">Actinophytocola xanthii</name>
    <dbReference type="NCBI Taxonomy" id="1912961"/>
    <lineage>
        <taxon>Bacteria</taxon>
        <taxon>Bacillati</taxon>
        <taxon>Actinomycetota</taxon>
        <taxon>Actinomycetes</taxon>
        <taxon>Pseudonocardiales</taxon>
        <taxon>Pseudonocardiaceae</taxon>
    </lineage>
</organism>
<feature type="domain" description="HTH cro/C1-type" evidence="2">
    <location>
        <begin position="10"/>
        <end position="64"/>
    </location>
</feature>
<comment type="caution">
    <text evidence="3">The sequence shown here is derived from an EMBL/GenBank/DDBJ whole genome shotgun (WGS) entry which is preliminary data.</text>
</comment>
<feature type="compositionally biased region" description="Basic and acidic residues" evidence="1">
    <location>
        <begin position="86"/>
        <end position="104"/>
    </location>
</feature>
<feature type="region of interest" description="Disordered" evidence="1">
    <location>
        <begin position="68"/>
        <end position="138"/>
    </location>
</feature>
<dbReference type="SUPFAM" id="SSF47413">
    <property type="entry name" value="lambda repressor-like DNA-binding domains"/>
    <property type="match status" value="1"/>
</dbReference>
<dbReference type="Gene3D" id="1.10.260.40">
    <property type="entry name" value="lambda repressor-like DNA-binding domains"/>
    <property type="match status" value="1"/>
</dbReference>
<sequence>MVARRNRRALAGRRKSAGFTQESLAEALGVDRSTVIRWEAGQHEPVPYLWPKFAELLGISRDELAERAAHDRGTHGPVRGSGGNVGRHEAPHADEVGGGHDGGGRARCGGRHHRRSRRCPAAARLGRPVARPGPTPRR</sequence>